<dbReference type="Proteomes" id="UP000588586">
    <property type="component" value="Unassembled WGS sequence"/>
</dbReference>
<accession>A0A849HJ15</accession>
<reference evidence="2 3" key="1">
    <citation type="submission" date="2020-04" db="EMBL/GenBank/DDBJ databases">
        <title>Knoellia sp. isolate from air conditioner.</title>
        <authorList>
            <person name="Chea S."/>
            <person name="Kim D.-U."/>
        </authorList>
    </citation>
    <scope>NUCLEOTIDE SEQUENCE [LARGE SCALE GENOMIC DNA]</scope>
    <source>
        <strain evidence="2 3">DB2414S</strain>
    </source>
</reference>
<dbReference type="EMBL" id="JABEPQ010000005">
    <property type="protein sequence ID" value="NNM47935.1"/>
    <property type="molecule type" value="Genomic_DNA"/>
</dbReference>
<dbReference type="Gene3D" id="1.10.10.10">
    <property type="entry name" value="Winged helix-like DNA-binding domain superfamily/Winged helix DNA-binding domain"/>
    <property type="match status" value="1"/>
</dbReference>
<dbReference type="InterPro" id="IPR036390">
    <property type="entry name" value="WH_DNA-bd_sf"/>
</dbReference>
<gene>
    <name evidence="2" type="ORF">HJG52_18270</name>
</gene>
<proteinExistence type="inferred from homology"/>
<comment type="similarity">
    <text evidence="1">Belongs to the ROK (NagC/XylR) family.</text>
</comment>
<dbReference type="PANTHER" id="PTHR18964">
    <property type="entry name" value="ROK (REPRESSOR, ORF, KINASE) FAMILY"/>
    <property type="match status" value="1"/>
</dbReference>
<keyword evidence="3" id="KW-1185">Reference proteome</keyword>
<evidence type="ECO:0000313" key="2">
    <source>
        <dbReference type="EMBL" id="NNM47935.1"/>
    </source>
</evidence>
<dbReference type="InterPro" id="IPR043129">
    <property type="entry name" value="ATPase_NBD"/>
</dbReference>
<evidence type="ECO:0000256" key="1">
    <source>
        <dbReference type="ARBA" id="ARBA00006479"/>
    </source>
</evidence>
<dbReference type="Gene3D" id="3.30.420.40">
    <property type="match status" value="2"/>
</dbReference>
<dbReference type="InterPro" id="IPR000600">
    <property type="entry name" value="ROK"/>
</dbReference>
<dbReference type="SUPFAM" id="SSF53067">
    <property type="entry name" value="Actin-like ATPase domain"/>
    <property type="match status" value="1"/>
</dbReference>
<sequence>MSRTELAALTGLSKVTAGQLLARLDELGVVEVVGTRAGGRGPNADVHGVVAAAGHVVGVQVDQDLVTAATCDLLANPGPSIELSASESGLTDDPVALVRTAVARAVAAAGVPEDSVRAVVVGIAGIVDPRTGDVAFSYDHPQWGAGVRAALERDLGRPVTVDNDVNLLAIAEQREGVAVGEQDFVYLWVGGGVGCAIVLSGAVRRGTTGAAGEVGYLPVPGVAAPGHIGRRDKGGFQQLVAEEAVLALARERGYDATTLATAVASGGRPFVEELAARLALGVAAVAVVVDPRLVVLAGPLAEAAGPQLCDMVARDAAAVAPMQARVVAGRVPALGVMRGAHLVGLETARELLLSG</sequence>
<dbReference type="AlphaFoldDB" id="A0A849HJ15"/>
<dbReference type="Pfam" id="PF00480">
    <property type="entry name" value="ROK"/>
    <property type="match status" value="1"/>
</dbReference>
<name>A0A849HJ15_9MICO</name>
<comment type="caution">
    <text evidence="2">The sequence shown here is derived from an EMBL/GenBank/DDBJ whole genome shotgun (WGS) entry which is preliminary data.</text>
</comment>
<dbReference type="InterPro" id="IPR036388">
    <property type="entry name" value="WH-like_DNA-bd_sf"/>
</dbReference>
<dbReference type="SUPFAM" id="SSF46785">
    <property type="entry name" value="Winged helix' DNA-binding domain"/>
    <property type="match status" value="1"/>
</dbReference>
<evidence type="ECO:0000313" key="3">
    <source>
        <dbReference type="Proteomes" id="UP000588586"/>
    </source>
</evidence>
<dbReference type="PANTHER" id="PTHR18964:SF149">
    <property type="entry name" value="BIFUNCTIONAL UDP-N-ACETYLGLUCOSAMINE 2-EPIMERASE_N-ACETYLMANNOSAMINE KINASE"/>
    <property type="match status" value="1"/>
</dbReference>
<organism evidence="2 3">
    <name type="scientific">Knoellia koreensis</name>
    <dbReference type="NCBI Taxonomy" id="2730921"/>
    <lineage>
        <taxon>Bacteria</taxon>
        <taxon>Bacillati</taxon>
        <taxon>Actinomycetota</taxon>
        <taxon>Actinomycetes</taxon>
        <taxon>Micrococcales</taxon>
        <taxon>Intrasporangiaceae</taxon>
        <taxon>Knoellia</taxon>
    </lineage>
</organism>
<protein>
    <submittedName>
        <fullName evidence="2">ROK family transcriptional regulator</fullName>
    </submittedName>
</protein>